<dbReference type="Gene3D" id="3.20.20.10">
    <property type="entry name" value="Alanine racemase"/>
    <property type="match status" value="1"/>
</dbReference>
<evidence type="ECO:0000256" key="3">
    <source>
        <dbReference type="ARBA" id="ARBA00023235"/>
    </source>
</evidence>
<dbReference type="GO" id="GO:0030632">
    <property type="term" value="P:D-alanine biosynthetic process"/>
    <property type="evidence" value="ECO:0007669"/>
    <property type="project" value="UniProtKB-UniRule"/>
</dbReference>
<dbReference type="Proteomes" id="UP000297983">
    <property type="component" value="Unassembled WGS sequence"/>
</dbReference>
<keyword evidence="9" id="KW-1185">Reference proteome</keyword>
<dbReference type="InterPro" id="IPR000821">
    <property type="entry name" value="Ala_racemase"/>
</dbReference>
<sequence length="356" mass="37035">MAYLRQLVGTPHAMAVVKADAYGHGAVPVARAALAGGADWLGVADIDEALALRDAGIDAPILAWLHDPDADFSAAIGDDVTLGLSSLRQVQQVADAATELGRAASVHLKLETGLSRNGVHENDWAAVFALAAALERVGLLRVEGVMSHLANASAFDDQQALECFERGVEAARAAGLTPTLVHVASSAAALRLPAARFSMVRFGITLYGLSPFADATSADLGLVPAMTLRGRVAHVRRVSAGAGVSYDYLWRAPHDSTLVLVPLGYADGIPRQASGTALVHIHGANYPVVGRVAMDQFVVNLGADNPGVAVGDEVVVFGDPVTGAPSATDWADAAGTINYEIVTRIGHRVTRKHLNG</sequence>
<dbReference type="PRINTS" id="PR00992">
    <property type="entry name" value="ALARACEMASE"/>
</dbReference>
<evidence type="ECO:0000256" key="1">
    <source>
        <dbReference type="ARBA" id="ARBA00001933"/>
    </source>
</evidence>
<dbReference type="NCBIfam" id="TIGR00492">
    <property type="entry name" value="alr"/>
    <property type="match status" value="1"/>
</dbReference>
<dbReference type="InterPro" id="IPR011079">
    <property type="entry name" value="Ala_racemase_C"/>
</dbReference>
<dbReference type="PROSITE" id="PS00395">
    <property type="entry name" value="ALANINE_RACEMASE"/>
    <property type="match status" value="1"/>
</dbReference>
<dbReference type="HAMAP" id="MF_01201">
    <property type="entry name" value="Ala_racemase"/>
    <property type="match status" value="1"/>
</dbReference>
<feature type="active site" description="Proton acceptor; specific for D-alanine" evidence="4">
    <location>
        <position position="18"/>
    </location>
</feature>
<evidence type="ECO:0000313" key="9">
    <source>
        <dbReference type="Proteomes" id="UP000297983"/>
    </source>
</evidence>
<comment type="similarity">
    <text evidence="4">Belongs to the alanine racemase family.</text>
</comment>
<dbReference type="GO" id="GO:0005829">
    <property type="term" value="C:cytosol"/>
    <property type="evidence" value="ECO:0007669"/>
    <property type="project" value="TreeGrafter"/>
</dbReference>
<dbReference type="EC" id="5.1.1.1" evidence="4"/>
<dbReference type="InterPro" id="IPR029066">
    <property type="entry name" value="PLP-binding_barrel"/>
</dbReference>
<protein>
    <recommendedName>
        <fullName evidence="4">Alanine racemase</fullName>
        <ecNumber evidence="4">5.1.1.1</ecNumber>
    </recommendedName>
</protein>
<dbReference type="GO" id="GO:0009252">
    <property type="term" value="P:peptidoglycan biosynthetic process"/>
    <property type="evidence" value="ECO:0007669"/>
    <property type="project" value="TreeGrafter"/>
</dbReference>
<dbReference type="Gene3D" id="2.40.37.10">
    <property type="entry name" value="Lyase, Ornithine Decarboxylase, Chain A, domain 1"/>
    <property type="match status" value="1"/>
</dbReference>
<dbReference type="GO" id="GO:0008784">
    <property type="term" value="F:alanine racemase activity"/>
    <property type="evidence" value="ECO:0007669"/>
    <property type="project" value="UniProtKB-UniRule"/>
</dbReference>
<dbReference type="UniPathway" id="UPA00042">
    <property type="reaction ID" value="UER00497"/>
</dbReference>
<keyword evidence="3 4" id="KW-0413">Isomerase</keyword>
<gene>
    <name evidence="8" type="primary">alr</name>
    <name evidence="8" type="ORF">E3T50_10615</name>
</gene>
<feature type="active site" description="Proton acceptor; specific for L-alanine" evidence="4">
    <location>
        <position position="246"/>
    </location>
</feature>
<comment type="function">
    <text evidence="4">Catalyzes the interconversion of L-alanine and D-alanine. May also act on other amino acids.</text>
</comment>
<dbReference type="Pfam" id="PF00842">
    <property type="entry name" value="Ala_racemase_C"/>
    <property type="match status" value="1"/>
</dbReference>
<evidence type="ECO:0000256" key="2">
    <source>
        <dbReference type="ARBA" id="ARBA00022898"/>
    </source>
</evidence>
<dbReference type="SUPFAM" id="SSF51419">
    <property type="entry name" value="PLP-binding barrel"/>
    <property type="match status" value="1"/>
</dbReference>
<comment type="caution">
    <text evidence="8">The sequence shown here is derived from an EMBL/GenBank/DDBJ whole genome shotgun (WGS) entry which is preliminary data.</text>
</comment>
<name>A0A4V3IU47_9MICO</name>
<dbReference type="SUPFAM" id="SSF50621">
    <property type="entry name" value="Alanine racemase C-terminal domain-like"/>
    <property type="match status" value="1"/>
</dbReference>
<evidence type="ECO:0000256" key="5">
    <source>
        <dbReference type="PIRSR" id="PIRSR600821-50"/>
    </source>
</evidence>
<evidence type="ECO:0000256" key="4">
    <source>
        <dbReference type="HAMAP-Rule" id="MF_01201"/>
    </source>
</evidence>
<organism evidence="8 9">
    <name type="scientific">Cryobacterium gelidum</name>
    <dbReference type="NCBI Taxonomy" id="1259164"/>
    <lineage>
        <taxon>Bacteria</taxon>
        <taxon>Bacillati</taxon>
        <taxon>Actinomycetota</taxon>
        <taxon>Actinomycetes</taxon>
        <taxon>Micrococcales</taxon>
        <taxon>Microbacteriaceae</taxon>
        <taxon>Cryobacterium</taxon>
    </lineage>
</organism>
<dbReference type="GO" id="GO:0030170">
    <property type="term" value="F:pyridoxal phosphate binding"/>
    <property type="evidence" value="ECO:0007669"/>
    <property type="project" value="UniProtKB-UniRule"/>
</dbReference>
<dbReference type="PANTHER" id="PTHR30511:SF0">
    <property type="entry name" value="ALANINE RACEMASE, CATABOLIC-RELATED"/>
    <property type="match status" value="1"/>
</dbReference>
<feature type="modified residue" description="N6-(pyridoxal phosphate)lysine" evidence="4 5">
    <location>
        <position position="18"/>
    </location>
</feature>
<dbReference type="SMART" id="SM01005">
    <property type="entry name" value="Ala_racemase_C"/>
    <property type="match status" value="1"/>
</dbReference>
<proteinExistence type="inferred from homology"/>
<comment type="cofactor">
    <cofactor evidence="1 4 5">
        <name>pyridoxal 5'-phosphate</name>
        <dbReference type="ChEBI" id="CHEBI:597326"/>
    </cofactor>
</comment>
<comment type="pathway">
    <text evidence="4">Amino-acid biosynthesis; D-alanine biosynthesis; D-alanine from L-alanine: step 1/1.</text>
</comment>
<dbReference type="RefSeq" id="WP_134551865.1">
    <property type="nucleotide sequence ID" value="NZ_SOHL01000016.1"/>
</dbReference>
<dbReference type="FunFam" id="3.20.20.10:FF:000002">
    <property type="entry name" value="Alanine racemase"/>
    <property type="match status" value="1"/>
</dbReference>
<dbReference type="Pfam" id="PF01168">
    <property type="entry name" value="Ala_racemase_N"/>
    <property type="match status" value="1"/>
</dbReference>
<feature type="binding site" evidence="4 6">
    <location>
        <position position="116"/>
    </location>
    <ligand>
        <name>substrate</name>
    </ligand>
</feature>
<dbReference type="AlphaFoldDB" id="A0A4V3IU47"/>
<keyword evidence="2 4" id="KW-0663">Pyridoxal phosphate</keyword>
<feature type="binding site" evidence="4 6">
    <location>
        <position position="294"/>
    </location>
    <ligand>
        <name>substrate</name>
    </ligand>
</feature>
<comment type="catalytic activity">
    <reaction evidence="4">
        <text>L-alanine = D-alanine</text>
        <dbReference type="Rhea" id="RHEA:20249"/>
        <dbReference type="ChEBI" id="CHEBI:57416"/>
        <dbReference type="ChEBI" id="CHEBI:57972"/>
        <dbReference type="EC" id="5.1.1.1"/>
    </reaction>
</comment>
<reference evidence="8 9" key="1">
    <citation type="submission" date="2019-03" db="EMBL/GenBank/DDBJ databases">
        <title>Genomics of glacier-inhabiting Cryobacterium strains.</title>
        <authorList>
            <person name="Liu Q."/>
            <person name="Xin Y.-H."/>
        </authorList>
    </citation>
    <scope>NUCLEOTIDE SEQUENCE [LARGE SCALE GENOMIC DNA]</scope>
    <source>
        <strain evidence="8 9">Hz16</strain>
    </source>
</reference>
<evidence type="ECO:0000256" key="6">
    <source>
        <dbReference type="PIRSR" id="PIRSR600821-52"/>
    </source>
</evidence>
<dbReference type="InterPro" id="IPR020622">
    <property type="entry name" value="Ala_racemase_pyridoxalP-BS"/>
</dbReference>
<dbReference type="PANTHER" id="PTHR30511">
    <property type="entry name" value="ALANINE RACEMASE"/>
    <property type="match status" value="1"/>
</dbReference>
<accession>A0A4V3IU47</accession>
<dbReference type="EMBL" id="SOHL01000016">
    <property type="protein sequence ID" value="TFD70395.1"/>
    <property type="molecule type" value="Genomic_DNA"/>
</dbReference>
<feature type="domain" description="Alanine racemase C-terminal" evidence="7">
    <location>
        <begin position="225"/>
        <end position="354"/>
    </location>
</feature>
<dbReference type="InterPro" id="IPR009006">
    <property type="entry name" value="Ala_racemase/Decarboxylase_C"/>
</dbReference>
<dbReference type="InterPro" id="IPR001608">
    <property type="entry name" value="Ala_racemase_N"/>
</dbReference>
<dbReference type="CDD" id="cd00430">
    <property type="entry name" value="PLPDE_III_AR"/>
    <property type="match status" value="1"/>
</dbReference>
<evidence type="ECO:0000313" key="8">
    <source>
        <dbReference type="EMBL" id="TFD70395.1"/>
    </source>
</evidence>
<evidence type="ECO:0000259" key="7">
    <source>
        <dbReference type="SMART" id="SM01005"/>
    </source>
</evidence>